<proteinExistence type="inferred from homology"/>
<evidence type="ECO:0000313" key="7">
    <source>
        <dbReference type="Proteomes" id="UP000038200"/>
    </source>
</evidence>
<organism evidence="5 7">
    <name type="scientific">Capnocytophaga canis</name>
    <dbReference type="NCBI Taxonomy" id="1848903"/>
    <lineage>
        <taxon>Bacteria</taxon>
        <taxon>Pseudomonadati</taxon>
        <taxon>Bacteroidota</taxon>
        <taxon>Flavobacteriia</taxon>
        <taxon>Flavobacteriales</taxon>
        <taxon>Flavobacteriaceae</taxon>
        <taxon>Capnocytophaga</taxon>
    </lineage>
</organism>
<evidence type="ECO:0000313" key="6">
    <source>
        <dbReference type="EMBL" id="RIY36587.1"/>
    </source>
</evidence>
<evidence type="ECO:0000256" key="1">
    <source>
        <dbReference type="ARBA" id="ARBA00007198"/>
    </source>
</evidence>
<dbReference type="PANTHER" id="PTHR30041">
    <property type="entry name" value="ARSENATE REDUCTASE"/>
    <property type="match status" value="1"/>
</dbReference>
<dbReference type="InterPro" id="IPR006659">
    <property type="entry name" value="Arsenate_reductase"/>
</dbReference>
<dbReference type="PANTHER" id="PTHR30041:SF4">
    <property type="entry name" value="ARSENATE REDUCTASE"/>
    <property type="match status" value="1"/>
</dbReference>
<keyword evidence="8" id="KW-1185">Reference proteome</keyword>
<dbReference type="RefSeq" id="WP_042005593.1">
    <property type="nucleotide sequence ID" value="NZ_BOQK01000004.1"/>
</dbReference>
<evidence type="ECO:0000256" key="3">
    <source>
        <dbReference type="PROSITE-ProRule" id="PRU01282"/>
    </source>
</evidence>
<comment type="similarity">
    <text evidence="1 3">Belongs to the ArsC family.</text>
</comment>
<evidence type="ECO:0000256" key="2">
    <source>
        <dbReference type="ARBA" id="ARBA00023002"/>
    </source>
</evidence>
<reference evidence="7 8" key="1">
    <citation type="submission" date="2015-01" db="EMBL/GenBank/DDBJ databases">
        <authorList>
            <person name="MANFREDI Pablo"/>
        </authorList>
    </citation>
    <scope>NUCLEOTIDE SEQUENCE [LARGE SCALE GENOMIC DNA]</scope>
    <source>
        <strain evidence="4 8">CcD38</strain>
        <strain evidence="5 7">CcD93</strain>
    </source>
</reference>
<evidence type="ECO:0000313" key="5">
    <source>
        <dbReference type="EMBL" id="CEN50612.1"/>
    </source>
</evidence>
<dbReference type="EMBL" id="CDOL01000024">
    <property type="protein sequence ID" value="CEN50612.1"/>
    <property type="molecule type" value="Genomic_DNA"/>
</dbReference>
<dbReference type="Gene3D" id="3.40.30.10">
    <property type="entry name" value="Glutaredoxin"/>
    <property type="match status" value="1"/>
</dbReference>
<dbReference type="GO" id="GO:0008794">
    <property type="term" value="F:arsenate reductase (glutaredoxin) activity"/>
    <property type="evidence" value="ECO:0007669"/>
    <property type="project" value="InterPro"/>
</dbReference>
<sequence>MITIYHNPRCSKSRCGLDILKNSEKQFEVVEYLKNPLTKKEIITLLEKLGIPPMELVRKNEGIWKENYQNKALTDNEIIDLLVTHPQLIERPIVVQGNKAIIGRPEEKIYEFIR</sequence>
<keyword evidence="2" id="KW-0560">Oxidoreductase</keyword>
<dbReference type="SUPFAM" id="SSF52833">
    <property type="entry name" value="Thioredoxin-like"/>
    <property type="match status" value="1"/>
</dbReference>
<dbReference type="Pfam" id="PF03960">
    <property type="entry name" value="ArsC"/>
    <property type="match status" value="1"/>
</dbReference>
<dbReference type="GeneID" id="97263592"/>
<accession>A0A0B7IKU0</accession>
<dbReference type="Proteomes" id="UP000038200">
    <property type="component" value="Unassembled WGS sequence"/>
</dbReference>
<dbReference type="OrthoDB" id="9808142at2"/>
<dbReference type="Proteomes" id="UP000045051">
    <property type="component" value="Unassembled WGS sequence"/>
</dbReference>
<evidence type="ECO:0000313" key="9">
    <source>
        <dbReference type="Proteomes" id="UP000265497"/>
    </source>
</evidence>
<dbReference type="NCBIfam" id="TIGR00014">
    <property type="entry name" value="arsC"/>
    <property type="match status" value="1"/>
</dbReference>
<dbReference type="AlphaFoldDB" id="A0A0B7IKU0"/>
<gene>
    <name evidence="6" type="primary">arsC</name>
    <name evidence="4" type="ORF">CCAND38_370031</name>
    <name evidence="5" type="ORF">CCAND93_120008</name>
    <name evidence="6" type="ORF">CKY20_06515</name>
</gene>
<dbReference type="InterPro" id="IPR006660">
    <property type="entry name" value="Arsenate_reductase-like"/>
</dbReference>
<protein>
    <submittedName>
        <fullName evidence="6">Arsenate reductase (Glutaredoxin)</fullName>
    </submittedName>
</protein>
<dbReference type="CDD" id="cd03034">
    <property type="entry name" value="ArsC_ArsC"/>
    <property type="match status" value="1"/>
</dbReference>
<dbReference type="PROSITE" id="PS51353">
    <property type="entry name" value="ARSC"/>
    <property type="match status" value="1"/>
</dbReference>
<dbReference type="EMBL" id="CDOI01000148">
    <property type="protein sequence ID" value="CEN46603.1"/>
    <property type="molecule type" value="Genomic_DNA"/>
</dbReference>
<reference evidence="6 9" key="2">
    <citation type="submission" date="2017-08" db="EMBL/GenBank/DDBJ databases">
        <title>Capnocytophaga canis 17-158 assembly.</title>
        <authorList>
            <person name="Gulvik C.A."/>
        </authorList>
    </citation>
    <scope>NUCLEOTIDE SEQUENCE [LARGE SCALE GENOMIC DNA]</scope>
    <source>
        <strain evidence="6 9">17-158</strain>
    </source>
</reference>
<name>A0A0B7IKU0_9FLAO</name>
<dbReference type="STRING" id="1848903.CCAND38_370031"/>
<dbReference type="EMBL" id="NSDI01000005">
    <property type="protein sequence ID" value="RIY36587.1"/>
    <property type="molecule type" value="Genomic_DNA"/>
</dbReference>
<dbReference type="InterPro" id="IPR036249">
    <property type="entry name" value="Thioredoxin-like_sf"/>
</dbReference>
<dbReference type="Proteomes" id="UP000265497">
    <property type="component" value="Unassembled WGS sequence"/>
</dbReference>
<evidence type="ECO:0000313" key="8">
    <source>
        <dbReference type="Proteomes" id="UP000045051"/>
    </source>
</evidence>
<evidence type="ECO:0000313" key="4">
    <source>
        <dbReference type="EMBL" id="CEN46603.1"/>
    </source>
</evidence>